<dbReference type="OrthoDB" id="377549at2759"/>
<dbReference type="KEGG" id="rcu:8273719"/>
<keyword evidence="2" id="KW-0472">Membrane</keyword>
<keyword evidence="3" id="KW-0732">Signal</keyword>
<reference evidence="5" key="1">
    <citation type="journal article" date="2010" name="Nat. Biotechnol.">
        <title>Draft genome sequence of the oilseed species Ricinus communis.</title>
        <authorList>
            <person name="Chan A.P."/>
            <person name="Crabtree J."/>
            <person name="Zhao Q."/>
            <person name="Lorenzi H."/>
            <person name="Orvis J."/>
            <person name="Puiu D."/>
            <person name="Melake-Berhan A."/>
            <person name="Jones K.M."/>
            <person name="Redman J."/>
            <person name="Chen G."/>
            <person name="Cahoon E.B."/>
            <person name="Gedil M."/>
            <person name="Stanke M."/>
            <person name="Haas B.J."/>
            <person name="Wortman J.R."/>
            <person name="Fraser-Liggett C.M."/>
            <person name="Ravel J."/>
            <person name="Rabinowicz P.D."/>
        </authorList>
    </citation>
    <scope>NUCLEOTIDE SEQUENCE [LARGE SCALE GENOMIC DNA]</scope>
    <source>
        <strain evidence="5">cv. Hale</strain>
    </source>
</reference>
<feature type="chain" id="PRO_5002890030" description="Protein GAMETE EXPRESSED 1" evidence="3">
    <location>
        <begin position="24"/>
        <end position="603"/>
    </location>
</feature>
<dbReference type="STRING" id="3988.B9T5L6"/>
<feature type="signal peptide" evidence="3">
    <location>
        <begin position="1"/>
        <end position="23"/>
    </location>
</feature>
<dbReference type="InterPro" id="IPR040346">
    <property type="entry name" value="GEX1/Brambleberry"/>
</dbReference>
<organism evidence="4 5">
    <name type="scientific">Ricinus communis</name>
    <name type="common">Castor bean</name>
    <dbReference type="NCBI Taxonomy" id="3988"/>
    <lineage>
        <taxon>Eukaryota</taxon>
        <taxon>Viridiplantae</taxon>
        <taxon>Streptophyta</taxon>
        <taxon>Embryophyta</taxon>
        <taxon>Tracheophyta</taxon>
        <taxon>Spermatophyta</taxon>
        <taxon>Magnoliopsida</taxon>
        <taxon>eudicotyledons</taxon>
        <taxon>Gunneridae</taxon>
        <taxon>Pentapetalae</taxon>
        <taxon>rosids</taxon>
        <taxon>fabids</taxon>
        <taxon>Malpighiales</taxon>
        <taxon>Euphorbiaceae</taxon>
        <taxon>Acalyphoideae</taxon>
        <taxon>Acalypheae</taxon>
        <taxon>Ricinus</taxon>
    </lineage>
</organism>
<protein>
    <recommendedName>
        <fullName evidence="6">Protein GAMETE EXPRESSED 1</fullName>
    </recommendedName>
</protein>
<sequence>MGSNFHVLFLLILMSNVTPRCQSWGWFFSSTENPSSSAAHNPSQRNYPFASSVAEFSIDGLKDDKGMKLLENAKKKLDISNSCWQNAYHQLFAGCSQILAVEEKRKQLAWHLSDCFQKDSGRLPFPYCDTKSPMLNCLKKLSDNEHKVYLEFLLETNAICYQLQAHSFKHKMERLVNDLKDSAEFTTDQLQIIHERTESLSKSSDQIHETLSSIDFQVQNVAQTTKDVKGNMVVLSQHSEAVYKQSKEIANSQSELREEQVRMNDKLKEGIATVHDAYTNLGQQVDNLRNETVEIEKQIGAVGETMSLRMQNLQNSADEIEDKAGKSLDKQQLLIDGQSTALKGLQLLTEFQSEALEESRSTLQSFTEYGRRQQEELLQQQEQIQQVHDHLIENSKSILAAQEAFESKQASMFIALDKLFALHNAMLLESRIIKAFVIYFLLMFIIYMLTSTKQTYAIRARLYVGLCTTFLIEVAILRLTADNIEQQTWLANLVRLLYALAVFIQLLHAIFTYKDFEVLNHQLLLTAVDKLNAMQRTKEELLWESDSELNWSSFVENELPDEVDKLQDPDYIMPEEEEVAENSITLPRKYDLRHRPLRIYYLS</sequence>
<dbReference type="PANTHER" id="PTHR33538">
    <property type="entry name" value="PROTEIN GAMETE EXPRESSED 1"/>
    <property type="match status" value="1"/>
</dbReference>
<proteinExistence type="predicted"/>
<gene>
    <name evidence="4" type="ORF">RCOM_0241900</name>
</gene>
<feature type="transmembrane region" description="Helical" evidence="2">
    <location>
        <begin position="462"/>
        <end position="481"/>
    </location>
</feature>
<dbReference type="Proteomes" id="UP000008311">
    <property type="component" value="Unassembled WGS sequence"/>
</dbReference>
<accession>B9T5L6</accession>
<evidence type="ECO:0008006" key="6">
    <source>
        <dbReference type="Google" id="ProtNLM"/>
    </source>
</evidence>
<dbReference type="FunCoup" id="B9T5L6">
    <property type="interactions" value="2"/>
</dbReference>
<dbReference type="InParanoid" id="B9T5L6"/>
<evidence type="ECO:0000313" key="4">
    <source>
        <dbReference type="EMBL" id="EEF28852.1"/>
    </source>
</evidence>
<keyword evidence="2" id="KW-0812">Transmembrane</keyword>
<name>B9T5L6_RICCO</name>
<dbReference type="EMBL" id="EQ974536">
    <property type="protein sequence ID" value="EEF28852.1"/>
    <property type="molecule type" value="Genomic_DNA"/>
</dbReference>
<dbReference type="AlphaFoldDB" id="B9T5L6"/>
<evidence type="ECO:0000256" key="2">
    <source>
        <dbReference type="SAM" id="Phobius"/>
    </source>
</evidence>
<evidence type="ECO:0000256" key="1">
    <source>
        <dbReference type="SAM" id="Coils"/>
    </source>
</evidence>
<feature type="transmembrane region" description="Helical" evidence="2">
    <location>
        <begin position="493"/>
        <end position="513"/>
    </location>
</feature>
<dbReference type="PANTHER" id="PTHR33538:SF2">
    <property type="entry name" value="PROTEIN GAMETE EXPRESSED 1"/>
    <property type="match status" value="1"/>
</dbReference>
<feature type="transmembrane region" description="Helical" evidence="2">
    <location>
        <begin position="432"/>
        <end position="450"/>
    </location>
</feature>
<keyword evidence="2" id="KW-1133">Transmembrane helix</keyword>
<evidence type="ECO:0000313" key="5">
    <source>
        <dbReference type="Proteomes" id="UP000008311"/>
    </source>
</evidence>
<dbReference type="eggNOG" id="ENOG502QR0N">
    <property type="taxonomic scope" value="Eukaryota"/>
</dbReference>
<keyword evidence="5" id="KW-1185">Reference proteome</keyword>
<feature type="coiled-coil region" evidence="1">
    <location>
        <begin position="249"/>
        <end position="330"/>
    </location>
</feature>
<evidence type="ECO:0000256" key="3">
    <source>
        <dbReference type="SAM" id="SignalP"/>
    </source>
</evidence>
<keyword evidence="1" id="KW-0175">Coiled coil</keyword>